<accession>A0A5B8IQF8</accession>
<dbReference type="InterPro" id="IPR014710">
    <property type="entry name" value="RmlC-like_jellyroll"/>
</dbReference>
<dbReference type="SUPFAM" id="SSF51182">
    <property type="entry name" value="RmlC-like cupins"/>
    <property type="match status" value="1"/>
</dbReference>
<dbReference type="EMBL" id="MK250092">
    <property type="protein sequence ID" value="QDY52421.1"/>
    <property type="molecule type" value="Genomic_DNA"/>
</dbReference>
<keyword evidence="3 6" id="KW-0223">Dioxygenase</keyword>
<keyword evidence="5" id="KW-0408">Iron</keyword>
<comment type="similarity">
    <text evidence="1">Belongs to the cysteine dioxygenase family.</text>
</comment>
<dbReference type="GO" id="GO:0008198">
    <property type="term" value="F:ferrous iron binding"/>
    <property type="evidence" value="ECO:0007669"/>
    <property type="project" value="TreeGrafter"/>
</dbReference>
<dbReference type="PANTHER" id="PTHR12918">
    <property type="entry name" value="CYSTEINE DIOXYGENASE"/>
    <property type="match status" value="1"/>
</dbReference>
<proteinExistence type="inferred from homology"/>
<reference evidence="6" key="1">
    <citation type="submission" date="2018-11" db="EMBL/GenBank/DDBJ databases">
        <title>A distinct lineage of giant viruses engineers rhodopsin photosystems in predatory marine eukaryotes.</title>
        <authorList>
            <person name="Needham D.M."/>
            <person name="Yoshizawa S."/>
            <person name="Hosaka T."/>
            <person name="Poirier C."/>
            <person name="Choi C.-J."/>
            <person name="Hehenberger E."/>
            <person name="Irwin N.A.T."/>
            <person name="Wilken S."/>
            <person name="Yung C.-M."/>
            <person name="Bachy C."/>
            <person name="Kurihara R."/>
            <person name="Nakajima Y."/>
            <person name="Kojima K."/>
            <person name="Kimura-Someya T."/>
            <person name="Leonard G."/>
            <person name="Malmstrom R.R."/>
            <person name="Mende D."/>
            <person name="Olson D.K."/>
            <person name="Sudo Y."/>
            <person name="Sudek S."/>
            <person name="Richards T.A."/>
            <person name="DeLong E.F."/>
            <person name="Keeling P.J."/>
            <person name="Santoro A.E."/>
            <person name="Shirouzu M."/>
            <person name="Iwasaki W."/>
            <person name="Worden A.Z."/>
        </authorList>
    </citation>
    <scope>NUCLEOTIDE SEQUENCE</scope>
</reference>
<dbReference type="PANTHER" id="PTHR12918:SF1">
    <property type="entry name" value="CYSTEINE DIOXYGENASE TYPE 1"/>
    <property type="match status" value="1"/>
</dbReference>
<protein>
    <submittedName>
        <fullName evidence="6">Cysteine dioxygenase type I</fullName>
    </submittedName>
</protein>
<keyword evidence="4" id="KW-0560">Oxidoreductase</keyword>
<name>A0A5B8IQF8_9VIRU</name>
<evidence type="ECO:0000256" key="4">
    <source>
        <dbReference type="ARBA" id="ARBA00023002"/>
    </source>
</evidence>
<evidence type="ECO:0000256" key="2">
    <source>
        <dbReference type="ARBA" id="ARBA00022723"/>
    </source>
</evidence>
<dbReference type="Pfam" id="PF05995">
    <property type="entry name" value="CDO_I"/>
    <property type="match status" value="1"/>
</dbReference>
<gene>
    <name evidence="6" type="ORF">8_18</name>
</gene>
<evidence type="ECO:0000256" key="1">
    <source>
        <dbReference type="ARBA" id="ARBA00006622"/>
    </source>
</evidence>
<organism evidence="6">
    <name type="scientific">Mimiviridae sp. ChoanoV1</name>
    <dbReference type="NCBI Taxonomy" id="2596887"/>
    <lineage>
        <taxon>Viruses</taxon>
        <taxon>Varidnaviria</taxon>
        <taxon>Bamfordvirae</taxon>
        <taxon>Nucleocytoviricota</taxon>
        <taxon>Megaviricetes</taxon>
        <taxon>Imitervirales</taxon>
        <taxon>Schizomimiviridae</taxon>
    </lineage>
</organism>
<dbReference type="InterPro" id="IPR010300">
    <property type="entry name" value="CDO_1"/>
</dbReference>
<dbReference type="GO" id="GO:0016702">
    <property type="term" value="F:oxidoreductase activity, acting on single donors with incorporation of molecular oxygen, incorporation of two atoms of oxygen"/>
    <property type="evidence" value="ECO:0007669"/>
    <property type="project" value="InterPro"/>
</dbReference>
<dbReference type="InterPro" id="IPR011051">
    <property type="entry name" value="RmlC_Cupin_sf"/>
</dbReference>
<dbReference type="CDD" id="cd10548">
    <property type="entry name" value="cupin_CDO"/>
    <property type="match status" value="1"/>
</dbReference>
<dbReference type="Gene3D" id="2.60.120.10">
    <property type="entry name" value="Jelly Rolls"/>
    <property type="match status" value="1"/>
</dbReference>
<evidence type="ECO:0000256" key="3">
    <source>
        <dbReference type="ARBA" id="ARBA00022964"/>
    </source>
</evidence>
<evidence type="ECO:0000256" key="5">
    <source>
        <dbReference type="ARBA" id="ARBA00023004"/>
    </source>
</evidence>
<keyword evidence="2" id="KW-0479">Metal-binding</keyword>
<evidence type="ECO:0000313" key="6">
    <source>
        <dbReference type="EMBL" id="QDY52421.1"/>
    </source>
</evidence>
<sequence>MNRLITTLKNYNSFKNYHSLYVFKDVLKNYSSSDYKNYVSFCQENYKKNLFYSDNNLEAFIVCWEPYQETKIHNHSDNGCILKILEGNINEILYNKDLKILKKNILPKNDIRYIDDNIGYHKMINGKEKTISLHIYSPPNFVPKISI</sequence>